<dbReference type="Gene3D" id="2.40.440.10">
    <property type="entry name" value="L,D-transpeptidase catalytic domain-like"/>
    <property type="match status" value="1"/>
</dbReference>
<dbReference type="GO" id="GO:0004180">
    <property type="term" value="F:carboxypeptidase activity"/>
    <property type="evidence" value="ECO:0007669"/>
    <property type="project" value="UniProtKB-ARBA"/>
</dbReference>
<comment type="similarity">
    <text evidence="2">Belongs to the YkuD family.</text>
</comment>
<feature type="active site" description="Nucleophile" evidence="7">
    <location>
        <position position="153"/>
    </location>
</feature>
<dbReference type="GO" id="GO:0009252">
    <property type="term" value="P:peptidoglycan biosynthetic process"/>
    <property type="evidence" value="ECO:0007669"/>
    <property type="project" value="UniProtKB-UniPathway"/>
</dbReference>
<evidence type="ECO:0000256" key="3">
    <source>
        <dbReference type="ARBA" id="ARBA00022679"/>
    </source>
</evidence>
<dbReference type="InterPro" id="IPR005490">
    <property type="entry name" value="LD_TPept_cat_dom"/>
</dbReference>
<keyword evidence="4 7" id="KW-0133">Cell shape</keyword>
<dbReference type="Proteomes" id="UP000183002">
    <property type="component" value="Unassembled WGS sequence"/>
</dbReference>
<dbReference type="GO" id="GO:0071555">
    <property type="term" value="P:cell wall organization"/>
    <property type="evidence" value="ECO:0007669"/>
    <property type="project" value="UniProtKB-UniRule"/>
</dbReference>
<keyword evidence="6 7" id="KW-0961">Cell wall biogenesis/degradation</keyword>
<dbReference type="UniPathway" id="UPA00219"/>
<dbReference type="GO" id="GO:0016740">
    <property type="term" value="F:transferase activity"/>
    <property type="evidence" value="ECO:0007669"/>
    <property type="project" value="UniProtKB-KW"/>
</dbReference>
<feature type="domain" description="L,D-TPase catalytic" evidence="8">
    <location>
        <begin position="43"/>
        <end position="177"/>
    </location>
</feature>
<evidence type="ECO:0000256" key="7">
    <source>
        <dbReference type="PROSITE-ProRule" id="PRU01373"/>
    </source>
</evidence>
<dbReference type="SUPFAM" id="SSF141523">
    <property type="entry name" value="L,D-transpeptidase catalytic domain-like"/>
    <property type="match status" value="1"/>
</dbReference>
<evidence type="ECO:0000259" key="8">
    <source>
        <dbReference type="PROSITE" id="PS52029"/>
    </source>
</evidence>
<keyword evidence="5 7" id="KW-0573">Peptidoglycan synthesis</keyword>
<dbReference type="InterPro" id="IPR038063">
    <property type="entry name" value="Transpep_catalytic_dom"/>
</dbReference>
<evidence type="ECO:0000256" key="2">
    <source>
        <dbReference type="ARBA" id="ARBA00005992"/>
    </source>
</evidence>
<protein>
    <submittedName>
        <fullName evidence="9">L,D-transpeptidase catalytic domain</fullName>
    </submittedName>
</protein>
<organism evidence="9 10">
    <name type="scientific">Pseudorhodobacter antarcticus</name>
    <dbReference type="NCBI Taxonomy" id="1077947"/>
    <lineage>
        <taxon>Bacteria</taxon>
        <taxon>Pseudomonadati</taxon>
        <taxon>Pseudomonadota</taxon>
        <taxon>Alphaproteobacteria</taxon>
        <taxon>Rhodobacterales</taxon>
        <taxon>Paracoccaceae</taxon>
        <taxon>Pseudorhodobacter</taxon>
    </lineage>
</organism>
<dbReference type="GO" id="GO:0008360">
    <property type="term" value="P:regulation of cell shape"/>
    <property type="evidence" value="ECO:0007669"/>
    <property type="project" value="UniProtKB-UniRule"/>
</dbReference>
<reference evidence="9 10" key="1">
    <citation type="submission" date="2016-10" db="EMBL/GenBank/DDBJ databases">
        <authorList>
            <person name="de Groot N.N."/>
        </authorList>
    </citation>
    <scope>NUCLEOTIDE SEQUENCE [LARGE SCALE GENOMIC DNA]</scope>
    <source>
        <strain evidence="9 10">CGMCC 1.10836</strain>
    </source>
</reference>
<evidence type="ECO:0000256" key="4">
    <source>
        <dbReference type="ARBA" id="ARBA00022960"/>
    </source>
</evidence>
<keyword evidence="10" id="KW-1185">Reference proteome</keyword>
<dbReference type="Pfam" id="PF03734">
    <property type="entry name" value="YkuD"/>
    <property type="match status" value="1"/>
</dbReference>
<accession>A0A1H8A747</accession>
<keyword evidence="3" id="KW-0808">Transferase</keyword>
<proteinExistence type="inferred from homology"/>
<evidence type="ECO:0000256" key="1">
    <source>
        <dbReference type="ARBA" id="ARBA00004752"/>
    </source>
</evidence>
<dbReference type="OrthoDB" id="9809748at2"/>
<gene>
    <name evidence="9" type="ORF">SAMN05216227_100128</name>
</gene>
<dbReference type="STRING" id="1077947.SAMN05216227_100128"/>
<sequence length="178" mass="19050">MKRLAGTFSALVLLVVCAAVVVLIVMRPPAPVVDLPPLLGLIDRIVVQKATRRMMLFQNGAMVREYRVALGFAALGTKDRQGDGRTSEGVFKIDRRNAASAYHLSLGINCPRPEDVARAAKGGYSPGGDIFFHGQPNAMPDGSVLSGDWTAGCLALTDAVMHEIWPVVLIGTEVEILP</sequence>
<evidence type="ECO:0000256" key="6">
    <source>
        <dbReference type="ARBA" id="ARBA00023316"/>
    </source>
</evidence>
<name>A0A1H8A747_9RHOB</name>
<dbReference type="EMBL" id="FOCO01000001">
    <property type="protein sequence ID" value="SEM66712.1"/>
    <property type="molecule type" value="Genomic_DNA"/>
</dbReference>
<dbReference type="AlphaFoldDB" id="A0A1H8A747"/>
<dbReference type="PANTHER" id="PTHR36699:SF1">
    <property type="entry name" value="L,D-TRANSPEPTIDASE YAFK-RELATED"/>
    <property type="match status" value="1"/>
</dbReference>
<evidence type="ECO:0000313" key="9">
    <source>
        <dbReference type="EMBL" id="SEM66712.1"/>
    </source>
</evidence>
<dbReference type="RefSeq" id="WP_050521319.1">
    <property type="nucleotide sequence ID" value="NZ_FOCO01000001.1"/>
</dbReference>
<comment type="pathway">
    <text evidence="1 7">Cell wall biogenesis; peptidoglycan biosynthesis.</text>
</comment>
<dbReference type="PROSITE" id="PS52029">
    <property type="entry name" value="LD_TPASE"/>
    <property type="match status" value="1"/>
</dbReference>
<dbReference type="CDD" id="cd16913">
    <property type="entry name" value="YkuD_like"/>
    <property type="match status" value="1"/>
</dbReference>
<evidence type="ECO:0000256" key="5">
    <source>
        <dbReference type="ARBA" id="ARBA00022984"/>
    </source>
</evidence>
<feature type="active site" description="Proton donor/acceptor" evidence="7">
    <location>
        <position position="133"/>
    </location>
</feature>
<dbReference type="PANTHER" id="PTHR36699">
    <property type="entry name" value="LD-TRANSPEPTIDASE"/>
    <property type="match status" value="1"/>
</dbReference>
<evidence type="ECO:0000313" key="10">
    <source>
        <dbReference type="Proteomes" id="UP000183002"/>
    </source>
</evidence>